<dbReference type="PANTHER" id="PTHR42800">
    <property type="entry name" value="EXOINULINASE INUD (AFU_ORTHOLOGUE AFUA_5G00480)"/>
    <property type="match status" value="1"/>
</dbReference>
<organism evidence="9 10">
    <name type="scientific">Coniosporium apollinis</name>
    <dbReference type="NCBI Taxonomy" id="61459"/>
    <lineage>
        <taxon>Eukaryota</taxon>
        <taxon>Fungi</taxon>
        <taxon>Dikarya</taxon>
        <taxon>Ascomycota</taxon>
        <taxon>Pezizomycotina</taxon>
        <taxon>Dothideomycetes</taxon>
        <taxon>Dothideomycetes incertae sedis</taxon>
        <taxon>Coniosporium</taxon>
    </lineage>
</organism>
<dbReference type="EMBL" id="JAPDRL010000101">
    <property type="protein sequence ID" value="KAJ9657384.1"/>
    <property type="molecule type" value="Genomic_DNA"/>
</dbReference>
<evidence type="ECO:0000256" key="1">
    <source>
        <dbReference type="ARBA" id="ARBA00009902"/>
    </source>
</evidence>
<evidence type="ECO:0000313" key="9">
    <source>
        <dbReference type="EMBL" id="KAJ9657384.1"/>
    </source>
</evidence>
<feature type="chain" id="PRO_5046183546" evidence="6">
    <location>
        <begin position="21"/>
        <end position="573"/>
    </location>
</feature>
<comment type="caution">
    <text evidence="9">The sequence shown here is derived from an EMBL/GenBank/DDBJ whole genome shotgun (WGS) entry which is preliminary data.</text>
</comment>
<proteinExistence type="inferred from homology"/>
<dbReference type="Pfam" id="PF08244">
    <property type="entry name" value="Glyco_hydro_32C"/>
    <property type="match status" value="1"/>
</dbReference>
<dbReference type="CDD" id="cd18622">
    <property type="entry name" value="GH32_Inu-like"/>
    <property type="match status" value="1"/>
</dbReference>
<feature type="domain" description="Glycosyl hydrolase family 32 N-terminal" evidence="7">
    <location>
        <begin position="59"/>
        <end position="358"/>
    </location>
</feature>
<feature type="compositionally biased region" description="Low complexity" evidence="5">
    <location>
        <begin position="23"/>
        <end position="34"/>
    </location>
</feature>
<evidence type="ECO:0000259" key="7">
    <source>
        <dbReference type="Pfam" id="PF00251"/>
    </source>
</evidence>
<dbReference type="EC" id="3.2.1.26" evidence="9"/>
<accession>A0ABQ9NK45</accession>
<dbReference type="Proteomes" id="UP001172684">
    <property type="component" value="Unassembled WGS sequence"/>
</dbReference>
<dbReference type="InterPro" id="IPR013189">
    <property type="entry name" value="Glyco_hydro_32_C"/>
</dbReference>
<dbReference type="Gene3D" id="2.60.120.560">
    <property type="entry name" value="Exo-inulinase, domain 1"/>
    <property type="match status" value="1"/>
</dbReference>
<dbReference type="PROSITE" id="PS00609">
    <property type="entry name" value="GLYCOSYL_HYDROL_F32"/>
    <property type="match status" value="1"/>
</dbReference>
<evidence type="ECO:0000256" key="3">
    <source>
        <dbReference type="ARBA" id="ARBA00023295"/>
    </source>
</evidence>
<protein>
    <submittedName>
        <fullName evidence="9">Invertase</fullName>
        <ecNumber evidence="9">3.2.1.26</ecNumber>
    </submittedName>
</protein>
<dbReference type="InterPro" id="IPR001362">
    <property type="entry name" value="Glyco_hydro_32"/>
</dbReference>
<feature type="domain" description="Glycosyl hydrolase family 32 C-terminal" evidence="8">
    <location>
        <begin position="444"/>
        <end position="517"/>
    </location>
</feature>
<keyword evidence="10" id="KW-1185">Reference proteome</keyword>
<feature type="signal peptide" evidence="6">
    <location>
        <begin position="1"/>
        <end position="20"/>
    </location>
</feature>
<dbReference type="GO" id="GO:0004564">
    <property type="term" value="F:beta-fructofuranosidase activity"/>
    <property type="evidence" value="ECO:0007669"/>
    <property type="project" value="UniProtKB-EC"/>
</dbReference>
<dbReference type="InterPro" id="IPR013320">
    <property type="entry name" value="ConA-like_dom_sf"/>
</dbReference>
<keyword evidence="2 4" id="KW-0378">Hydrolase</keyword>
<dbReference type="Gene3D" id="2.115.10.20">
    <property type="entry name" value="Glycosyl hydrolase domain, family 43"/>
    <property type="match status" value="1"/>
</dbReference>
<name>A0ABQ9NK45_9PEZI</name>
<evidence type="ECO:0000256" key="2">
    <source>
        <dbReference type="ARBA" id="ARBA00022801"/>
    </source>
</evidence>
<dbReference type="InterPro" id="IPR013148">
    <property type="entry name" value="Glyco_hydro_32_N"/>
</dbReference>
<evidence type="ECO:0000256" key="6">
    <source>
        <dbReference type="SAM" id="SignalP"/>
    </source>
</evidence>
<gene>
    <name evidence="9" type="primary">INV1_2</name>
    <name evidence="9" type="ORF">H2201_008178</name>
</gene>
<dbReference type="PANTHER" id="PTHR42800:SF2">
    <property type="entry name" value="INVERTASE-RELATED"/>
    <property type="match status" value="1"/>
</dbReference>
<dbReference type="SMART" id="SM00640">
    <property type="entry name" value="Glyco_32"/>
    <property type="match status" value="1"/>
</dbReference>
<reference evidence="9" key="1">
    <citation type="submission" date="2022-10" db="EMBL/GenBank/DDBJ databases">
        <title>Culturing micro-colonial fungi from biological soil crusts in the Mojave desert and describing Neophaeococcomyces mojavensis, and introducing the new genera and species Taxawa tesnikishii.</title>
        <authorList>
            <person name="Kurbessoian T."/>
            <person name="Stajich J.E."/>
        </authorList>
    </citation>
    <scope>NUCLEOTIDE SEQUENCE</scope>
    <source>
        <strain evidence="9">TK_1</strain>
    </source>
</reference>
<dbReference type="SUPFAM" id="SSF49899">
    <property type="entry name" value="Concanavalin A-like lectins/glucanases"/>
    <property type="match status" value="1"/>
</dbReference>
<evidence type="ECO:0000313" key="10">
    <source>
        <dbReference type="Proteomes" id="UP001172684"/>
    </source>
</evidence>
<keyword evidence="3 4" id="KW-0326">Glycosidase</keyword>
<keyword evidence="6" id="KW-0732">Signal</keyword>
<evidence type="ECO:0000256" key="4">
    <source>
        <dbReference type="RuleBase" id="RU362110"/>
    </source>
</evidence>
<dbReference type="Pfam" id="PF00251">
    <property type="entry name" value="Glyco_hydro_32N"/>
    <property type="match status" value="1"/>
</dbReference>
<comment type="similarity">
    <text evidence="1 4">Belongs to the glycosyl hydrolase 32 family.</text>
</comment>
<sequence>MMFTSLVAAVASVLVCSVSAQGTSSVSPQSSTSVYARPDVPTGTPIPGNYTGPLRPQIHFSPPQNFMNDPNGLFVDANGTWHLYYQFNPTQDVPGNQHWGHATSEDLYHWVNQPIAIHRPNDAEYVYSGSAVIDVNNTSGFFPDQDNGVVAIYTLASYPYTGAIQTQNIAYSRDGGYTFTPYERNPVIPSNLPHFRDPKVIWYEDHWVMVVAFATEFSIGIYTSPNLINWTFASNFSYHGLLGYQYECPSLQTVPVEGTDEVMWLMFLSINPGAPLGGSISQYFPGYFNGTHFEAVDPVARIADFGKDNYAGQFFYGTPPDEAISIAWASNWQYTGLTPSGPSEGWRSSMSLPRRNYLANATRIGWVLVSEPYDLSPVLGRELAANDSLGNGTILVDYSSVYSNALYFEVNVTDIPRANISGSATLNFTFLSLDTGESVLGGFYFGGDNPFFLDRGNTRGFENVFYTDKFSTVNIPNGTWSLSGVIDRSILEVFINGGEHSATITFFPTQPLTVMALSTMDLPPDTGVSVAVYALESAWQQYENENGTVVGNVTESTPTGRFSKRYAGHGVWT</sequence>
<feature type="region of interest" description="Disordered" evidence="5">
    <location>
        <begin position="23"/>
        <end position="49"/>
    </location>
</feature>
<evidence type="ECO:0000259" key="8">
    <source>
        <dbReference type="Pfam" id="PF08244"/>
    </source>
</evidence>
<dbReference type="InterPro" id="IPR023296">
    <property type="entry name" value="Glyco_hydro_beta-prop_sf"/>
</dbReference>
<evidence type="ECO:0000256" key="5">
    <source>
        <dbReference type="SAM" id="MobiDB-lite"/>
    </source>
</evidence>
<dbReference type="SUPFAM" id="SSF75005">
    <property type="entry name" value="Arabinanase/levansucrase/invertase"/>
    <property type="match status" value="1"/>
</dbReference>
<dbReference type="InterPro" id="IPR018053">
    <property type="entry name" value="Glyco_hydro_32_AS"/>
</dbReference>